<feature type="domain" description="Methyl-accepting transducer" evidence="3">
    <location>
        <begin position="1"/>
        <end position="133"/>
    </location>
</feature>
<proteinExistence type="predicted"/>
<dbReference type="PANTHER" id="PTHR32089:SF112">
    <property type="entry name" value="LYSOZYME-LIKE PROTEIN-RELATED"/>
    <property type="match status" value="1"/>
</dbReference>
<dbReference type="InterPro" id="IPR004089">
    <property type="entry name" value="MCPsignal_dom"/>
</dbReference>
<dbReference type="Proteomes" id="UP000749010">
    <property type="component" value="Unassembled WGS sequence"/>
</dbReference>
<reference evidence="4 5" key="1">
    <citation type="submission" date="2019-03" db="EMBL/GenBank/DDBJ databases">
        <title>Metabolic reconstructions from genomes of highly enriched 'Candidatus Accumulibacter' and 'Candidatus Competibacter' bioreactor populations.</title>
        <authorList>
            <person name="Annavajhala M.K."/>
            <person name="Welles L."/>
            <person name="Abbas B."/>
            <person name="Sorokin D."/>
            <person name="Park H."/>
            <person name="Van Loosdrecht M."/>
            <person name="Chandran K."/>
        </authorList>
    </citation>
    <scope>NUCLEOTIDE SEQUENCE [LARGE SCALE GENOMIC DNA]</scope>
    <source>
        <strain evidence="4 5">SBR_S</strain>
    </source>
</reference>
<protein>
    <recommendedName>
        <fullName evidence="3">Methyl-accepting transducer domain-containing protein</fullName>
    </recommendedName>
</protein>
<organism evidence="4 5">
    <name type="scientific">Candidatus Accumulibacter phosphatis</name>
    <dbReference type="NCBI Taxonomy" id="327160"/>
    <lineage>
        <taxon>Bacteria</taxon>
        <taxon>Pseudomonadati</taxon>
        <taxon>Pseudomonadota</taxon>
        <taxon>Betaproteobacteria</taxon>
        <taxon>Candidatus Accumulibacter</taxon>
    </lineage>
</organism>
<dbReference type="Gene3D" id="1.10.287.950">
    <property type="entry name" value="Methyl-accepting chemotaxis protein"/>
    <property type="match status" value="1"/>
</dbReference>
<evidence type="ECO:0000256" key="2">
    <source>
        <dbReference type="PROSITE-ProRule" id="PRU00284"/>
    </source>
</evidence>
<keyword evidence="5" id="KW-1185">Reference proteome</keyword>
<dbReference type="Pfam" id="PF00015">
    <property type="entry name" value="MCPsignal"/>
    <property type="match status" value="1"/>
</dbReference>
<gene>
    <name evidence="4" type="ORF">E4Q23_18395</name>
</gene>
<comment type="caution">
    <text evidence="4">The sequence shown here is derived from an EMBL/GenBank/DDBJ whole genome shotgun (WGS) entry which is preliminary data.</text>
</comment>
<keyword evidence="1 2" id="KW-0807">Transducer</keyword>
<evidence type="ECO:0000256" key="1">
    <source>
        <dbReference type="ARBA" id="ARBA00023224"/>
    </source>
</evidence>
<evidence type="ECO:0000259" key="3">
    <source>
        <dbReference type="PROSITE" id="PS50111"/>
    </source>
</evidence>
<dbReference type="PROSITE" id="PS50111">
    <property type="entry name" value="CHEMOTAXIS_TRANSDUC_2"/>
    <property type="match status" value="1"/>
</dbReference>
<dbReference type="SUPFAM" id="SSF58104">
    <property type="entry name" value="Methyl-accepting chemotaxis protein (MCP) signaling domain"/>
    <property type="match status" value="1"/>
</dbReference>
<sequence>MQTAQEMQATAEAVSAVSDELDGLDRRSREIGAIVAAIKQIAEQTNLLALNAAIEAARAGESMAQVCSTGLQVITVVDAIAQAAAASKESGAPIVRHVEAIADLAQENFGAVQASSVAVADLKTMANELTAAVGVFRW</sequence>
<dbReference type="EMBL" id="SPMY01000061">
    <property type="protein sequence ID" value="NMQ29565.1"/>
    <property type="molecule type" value="Genomic_DNA"/>
</dbReference>
<evidence type="ECO:0000313" key="5">
    <source>
        <dbReference type="Proteomes" id="UP000749010"/>
    </source>
</evidence>
<dbReference type="PANTHER" id="PTHR32089">
    <property type="entry name" value="METHYL-ACCEPTING CHEMOTAXIS PROTEIN MCPB"/>
    <property type="match status" value="1"/>
</dbReference>
<name>A0ABX1TZD2_9PROT</name>
<dbReference type="RefSeq" id="WP_272873714.1">
    <property type="nucleotide sequence ID" value="NZ_SPMY01000061.1"/>
</dbReference>
<evidence type="ECO:0000313" key="4">
    <source>
        <dbReference type="EMBL" id="NMQ29565.1"/>
    </source>
</evidence>
<accession>A0ABX1TZD2</accession>